<dbReference type="NCBIfam" id="NF002436">
    <property type="entry name" value="PRK01584.1"/>
    <property type="match status" value="1"/>
</dbReference>
<feature type="domain" description="Alanyl-transfer RNA synthetases family profile" evidence="10">
    <location>
        <begin position="1"/>
        <end position="588"/>
    </location>
</feature>
<dbReference type="STRING" id="1802555.A2755_01985"/>
<evidence type="ECO:0000256" key="2">
    <source>
        <dbReference type="ARBA" id="ARBA00013168"/>
    </source>
</evidence>
<keyword evidence="3" id="KW-0820">tRNA-binding</keyword>
<evidence type="ECO:0000256" key="5">
    <source>
        <dbReference type="ARBA" id="ARBA00022741"/>
    </source>
</evidence>
<dbReference type="GO" id="GO:0002161">
    <property type="term" value="F:aminoacyl-tRNA deacylase activity"/>
    <property type="evidence" value="ECO:0007669"/>
    <property type="project" value="TreeGrafter"/>
</dbReference>
<evidence type="ECO:0000256" key="9">
    <source>
        <dbReference type="ARBA" id="ARBA00023146"/>
    </source>
</evidence>
<dbReference type="AlphaFoldDB" id="A0A1F8DSK1"/>
<evidence type="ECO:0000256" key="4">
    <source>
        <dbReference type="ARBA" id="ARBA00022598"/>
    </source>
</evidence>
<organism evidence="11 12">
    <name type="scientific">Candidatus Wolfebacteria bacterium RIFCSPHIGHO2_01_FULL_48_22</name>
    <dbReference type="NCBI Taxonomy" id="1802555"/>
    <lineage>
        <taxon>Bacteria</taxon>
        <taxon>Candidatus Wolfeibacteriota</taxon>
    </lineage>
</organism>
<dbReference type="PRINTS" id="PR00980">
    <property type="entry name" value="TRNASYNTHALA"/>
</dbReference>
<dbReference type="GO" id="GO:0005524">
    <property type="term" value="F:ATP binding"/>
    <property type="evidence" value="ECO:0007669"/>
    <property type="project" value="UniProtKB-KW"/>
</dbReference>
<evidence type="ECO:0000313" key="12">
    <source>
        <dbReference type="Proteomes" id="UP000177029"/>
    </source>
</evidence>
<dbReference type="Gene3D" id="3.30.980.10">
    <property type="entry name" value="Threonyl-trna Synthetase, Chain A, domain 2"/>
    <property type="match status" value="1"/>
</dbReference>
<keyword evidence="6" id="KW-0067">ATP-binding</keyword>
<dbReference type="PANTHER" id="PTHR11777">
    <property type="entry name" value="ALANYL-TRNA SYNTHETASE"/>
    <property type="match status" value="1"/>
</dbReference>
<dbReference type="FunFam" id="3.30.980.10:FF:000004">
    <property type="entry name" value="Alanine--tRNA ligase, cytoplasmic"/>
    <property type="match status" value="1"/>
</dbReference>
<dbReference type="SUPFAM" id="SSF55681">
    <property type="entry name" value="Class II aaRS and biotin synthetases"/>
    <property type="match status" value="1"/>
</dbReference>
<dbReference type="Pfam" id="PF07973">
    <property type="entry name" value="tRNA_SAD"/>
    <property type="match status" value="1"/>
</dbReference>
<dbReference type="InterPro" id="IPR018164">
    <property type="entry name" value="Ala-tRNA-synth_IIc_N"/>
</dbReference>
<dbReference type="InterPro" id="IPR012947">
    <property type="entry name" value="tRNA_SAD"/>
</dbReference>
<gene>
    <name evidence="11" type="ORF">A2755_01985</name>
</gene>
<evidence type="ECO:0000256" key="8">
    <source>
        <dbReference type="ARBA" id="ARBA00022917"/>
    </source>
</evidence>
<dbReference type="SUPFAM" id="SSF101353">
    <property type="entry name" value="Putative anticodon-binding domain of alanyl-tRNA synthetase (AlaRS)"/>
    <property type="match status" value="1"/>
</dbReference>
<comment type="caution">
    <text evidence="11">The sequence shown here is derived from an EMBL/GenBank/DDBJ whole genome shotgun (WGS) entry which is preliminary data.</text>
</comment>
<dbReference type="Pfam" id="PF01411">
    <property type="entry name" value="tRNA-synt_2c"/>
    <property type="match status" value="1"/>
</dbReference>
<dbReference type="PROSITE" id="PS50860">
    <property type="entry name" value="AA_TRNA_LIGASE_II_ALA"/>
    <property type="match status" value="1"/>
</dbReference>
<dbReference type="GO" id="GO:0000049">
    <property type="term" value="F:tRNA binding"/>
    <property type="evidence" value="ECO:0007669"/>
    <property type="project" value="UniProtKB-KW"/>
</dbReference>
<dbReference type="GO" id="GO:0005737">
    <property type="term" value="C:cytoplasm"/>
    <property type="evidence" value="ECO:0007669"/>
    <property type="project" value="InterPro"/>
</dbReference>
<dbReference type="InterPro" id="IPR045864">
    <property type="entry name" value="aa-tRNA-synth_II/BPL/LPL"/>
</dbReference>
<dbReference type="Gene3D" id="3.30.54.20">
    <property type="match status" value="1"/>
</dbReference>
<accession>A0A1F8DSK1</accession>
<keyword evidence="8" id="KW-0648">Protein biosynthesis</keyword>
<dbReference type="InterPro" id="IPR002318">
    <property type="entry name" value="Ala-tRNA-lgiase_IIc"/>
</dbReference>
<evidence type="ECO:0000256" key="6">
    <source>
        <dbReference type="ARBA" id="ARBA00022840"/>
    </source>
</evidence>
<keyword evidence="5" id="KW-0547">Nucleotide-binding</keyword>
<dbReference type="GO" id="GO:0004813">
    <property type="term" value="F:alanine-tRNA ligase activity"/>
    <property type="evidence" value="ECO:0007669"/>
    <property type="project" value="UniProtKB-EC"/>
</dbReference>
<dbReference type="EC" id="6.1.1.7" evidence="2"/>
<dbReference type="InterPro" id="IPR018162">
    <property type="entry name" value="Ala-tRNA-ligase_IIc_anticod-bd"/>
</dbReference>
<evidence type="ECO:0000313" key="11">
    <source>
        <dbReference type="EMBL" id="OGM90949.1"/>
    </source>
</evidence>
<evidence type="ECO:0000256" key="7">
    <source>
        <dbReference type="ARBA" id="ARBA00022884"/>
    </source>
</evidence>
<evidence type="ECO:0000256" key="1">
    <source>
        <dbReference type="ARBA" id="ARBA00008226"/>
    </source>
</evidence>
<dbReference type="Gene3D" id="3.30.930.10">
    <property type="entry name" value="Bira Bifunctional Protein, Domain 2"/>
    <property type="match status" value="1"/>
</dbReference>
<reference evidence="11 12" key="1">
    <citation type="journal article" date="2016" name="Nat. Commun.">
        <title>Thousands of microbial genomes shed light on interconnected biogeochemical processes in an aquifer system.</title>
        <authorList>
            <person name="Anantharaman K."/>
            <person name="Brown C.T."/>
            <person name="Hug L.A."/>
            <person name="Sharon I."/>
            <person name="Castelle C.J."/>
            <person name="Probst A.J."/>
            <person name="Thomas B.C."/>
            <person name="Singh A."/>
            <person name="Wilkins M.J."/>
            <person name="Karaoz U."/>
            <person name="Brodie E.L."/>
            <person name="Williams K.H."/>
            <person name="Hubbard S.S."/>
            <person name="Banfield J.F."/>
        </authorList>
    </citation>
    <scope>NUCLEOTIDE SEQUENCE [LARGE SCALE GENOMIC DNA]</scope>
</reference>
<dbReference type="SUPFAM" id="SSF55186">
    <property type="entry name" value="ThrRS/AlaRS common domain"/>
    <property type="match status" value="1"/>
</dbReference>
<dbReference type="GO" id="GO:0006419">
    <property type="term" value="P:alanyl-tRNA aminoacylation"/>
    <property type="evidence" value="ECO:0007669"/>
    <property type="project" value="InterPro"/>
</dbReference>
<comment type="similarity">
    <text evidence="1">Belongs to the class-II aminoacyl-tRNA synthetase family.</text>
</comment>
<keyword evidence="4" id="KW-0436">Ligase</keyword>
<dbReference type="Proteomes" id="UP000177029">
    <property type="component" value="Unassembled WGS sequence"/>
</dbReference>
<name>A0A1F8DSK1_9BACT</name>
<dbReference type="CDD" id="cd00673">
    <property type="entry name" value="AlaRS_core"/>
    <property type="match status" value="1"/>
</dbReference>
<keyword evidence="7" id="KW-0694">RNA-binding</keyword>
<protein>
    <recommendedName>
        <fullName evidence="2">alanine--tRNA ligase</fullName>
        <ecNumber evidence="2">6.1.1.7</ecNumber>
    </recommendedName>
</protein>
<evidence type="ECO:0000259" key="10">
    <source>
        <dbReference type="PROSITE" id="PS50860"/>
    </source>
</evidence>
<dbReference type="InterPro" id="IPR018165">
    <property type="entry name" value="Ala-tRNA-synth_IIc_core"/>
</dbReference>
<keyword evidence="9" id="KW-0030">Aminoacyl-tRNA synthetase</keyword>
<dbReference type="EMBL" id="MGIP01000014">
    <property type="protein sequence ID" value="OGM90949.1"/>
    <property type="molecule type" value="Genomic_DNA"/>
</dbReference>
<proteinExistence type="inferred from homology"/>
<dbReference type="PANTHER" id="PTHR11777:SF9">
    <property type="entry name" value="ALANINE--TRNA LIGASE, CYTOPLASMIC"/>
    <property type="match status" value="1"/>
</dbReference>
<dbReference type="InterPro" id="IPR018163">
    <property type="entry name" value="Thr/Ala-tRNA-synth_IIc_edit"/>
</dbReference>
<sequence length="588" mass="67173">MFLEVRKKFFDFFKERDHAIVPSSSLVPTDPSVLFTTAGMQQFKRYYTGELNAEKDFGLKNAVSIQKCVRTSDIDEVGDETHLTFFEMMGNFSFGGYWKEDAIRWGYEFLTERLHIDPQRIHVSVFEGDANTPKDEESFRIWHNIMGLPKEKIAFGNRADNFWGPTGSEGPCGPTTEIYVDNIEVWNIVFNEYYAVTKNVEPQNHFEYKKLETPGVDTGMGFERLLCMPEGKKSVYETSAFKPLIDMLTQEAPEASTRDIRILADHIRAGVFMIADGITPSNKDAGYVLRRILRKIIGLKMKNDIHTDPFALGAGVISKQYGPLYAEIRSPKSVIHVWQEESEKFGTSIQRGLLEVSRIVEKEKKITGTDAFHLYESFGLPFELLREVVEDDVYSKISKSEFDEAFRKHQKTSRAGAGKKFGGHGLLLDTGELKAGSEEELKRVIRMHTATHLLHRALRKTLEESVQQMGSDITPERLRFDFNFDRRLTNEEIAAIQQDVQEIIQRDLPVYFKEMSKEEAEESGALHFFKEKYPDIVKVYYIGTEGAVVSAEFCNGPHVQNTGEIGTFKIIKQESLGKNTKRIRAIIE</sequence>
<dbReference type="SMART" id="SM00863">
    <property type="entry name" value="tRNA_SAD"/>
    <property type="match status" value="1"/>
</dbReference>
<evidence type="ECO:0000256" key="3">
    <source>
        <dbReference type="ARBA" id="ARBA00022555"/>
    </source>
</evidence>
<dbReference type="InterPro" id="IPR050058">
    <property type="entry name" value="Ala-tRNA_ligase"/>
</dbReference>